<dbReference type="GeneID" id="9520498"/>
<feature type="region of interest" description="Disordered" evidence="1">
    <location>
        <begin position="1"/>
        <end position="59"/>
    </location>
</feature>
<dbReference type="RefSeq" id="XP_003014446.1">
    <property type="nucleotide sequence ID" value="XM_003014400.1"/>
</dbReference>
<sequence length="158" mass="17456">MAVMAYQKRDARLDGRAKRRRWQRRRDEQKKEKKKKKNEKKTKKPGKARSASTRASKLSPAYPQDYIGCCPLLRRREESCRRVGLPAYKTGPETGIKRDAEEEQNQTRLAAVAIHRSLLNLPAGGDVAGRDATTTAAATATAHGVVNSMPAARSAGAQ</sequence>
<feature type="compositionally biased region" description="Basic residues" evidence="1">
    <location>
        <begin position="32"/>
        <end position="47"/>
    </location>
</feature>
<evidence type="ECO:0000313" key="3">
    <source>
        <dbReference type="Proteomes" id="UP000008866"/>
    </source>
</evidence>
<evidence type="ECO:0000256" key="1">
    <source>
        <dbReference type="SAM" id="MobiDB-lite"/>
    </source>
</evidence>
<comment type="caution">
    <text evidence="2">The sequence shown here is derived from an EMBL/GenBank/DDBJ whole genome shotgun (WGS) entry which is preliminary data.</text>
</comment>
<feature type="compositionally biased region" description="Basic and acidic residues" evidence="1">
    <location>
        <begin position="7"/>
        <end position="16"/>
    </location>
</feature>
<keyword evidence="3" id="KW-1185">Reference proteome</keyword>
<protein>
    <submittedName>
        <fullName evidence="2">Uncharacterized protein</fullName>
    </submittedName>
</protein>
<name>D4ARZ3_ARTBC</name>
<accession>D4ARZ3</accession>
<dbReference type="Proteomes" id="UP000008866">
    <property type="component" value="Unassembled WGS sequence"/>
</dbReference>
<proteinExistence type="predicted"/>
<dbReference type="EMBL" id="ABSU01000007">
    <property type="protein sequence ID" value="EFE34057.1"/>
    <property type="molecule type" value="Genomic_DNA"/>
</dbReference>
<gene>
    <name evidence="2" type="ORF">ARB_07008</name>
</gene>
<evidence type="ECO:0000313" key="2">
    <source>
        <dbReference type="EMBL" id="EFE34057.1"/>
    </source>
</evidence>
<organism evidence="2 3">
    <name type="scientific">Arthroderma benhamiae (strain ATCC MYA-4681 / CBS 112371)</name>
    <name type="common">Trichophyton mentagrophytes</name>
    <dbReference type="NCBI Taxonomy" id="663331"/>
    <lineage>
        <taxon>Eukaryota</taxon>
        <taxon>Fungi</taxon>
        <taxon>Dikarya</taxon>
        <taxon>Ascomycota</taxon>
        <taxon>Pezizomycotina</taxon>
        <taxon>Eurotiomycetes</taxon>
        <taxon>Eurotiomycetidae</taxon>
        <taxon>Onygenales</taxon>
        <taxon>Arthrodermataceae</taxon>
        <taxon>Trichophyton</taxon>
    </lineage>
</organism>
<reference evidence="3" key="1">
    <citation type="journal article" date="2011" name="Genome Biol.">
        <title>Comparative and functional genomics provide insights into the pathogenicity of dermatophytic fungi.</title>
        <authorList>
            <person name="Burmester A."/>
            <person name="Shelest E."/>
            <person name="Gloeckner G."/>
            <person name="Heddergott C."/>
            <person name="Schindler S."/>
            <person name="Staib P."/>
            <person name="Heidel A."/>
            <person name="Felder M."/>
            <person name="Petzold A."/>
            <person name="Szafranski K."/>
            <person name="Feuermann M."/>
            <person name="Pedruzzi I."/>
            <person name="Priebe S."/>
            <person name="Groth M."/>
            <person name="Winkler R."/>
            <person name="Li W."/>
            <person name="Kniemeyer O."/>
            <person name="Schroeckh V."/>
            <person name="Hertweck C."/>
            <person name="Hube B."/>
            <person name="White T.C."/>
            <person name="Platzer M."/>
            <person name="Guthke R."/>
            <person name="Heitman J."/>
            <person name="Woestemeyer J."/>
            <person name="Zipfel P.F."/>
            <person name="Monod M."/>
            <person name="Brakhage A.A."/>
        </authorList>
    </citation>
    <scope>NUCLEOTIDE SEQUENCE [LARGE SCALE GENOMIC DNA]</scope>
    <source>
        <strain evidence="3">ATCC MYA-4681 / CBS 112371</strain>
    </source>
</reference>
<dbReference type="HOGENOM" id="CLU_1668944_0_0_1"/>
<dbReference type="KEGG" id="abe:ARB_07008"/>
<dbReference type="AlphaFoldDB" id="D4ARZ3"/>